<proteinExistence type="predicted"/>
<gene>
    <name evidence="2" type="ORF">V6N12_045122</name>
</gene>
<evidence type="ECO:0000313" key="3">
    <source>
        <dbReference type="Proteomes" id="UP001472677"/>
    </source>
</evidence>
<keyword evidence="3" id="KW-1185">Reference proteome</keyword>
<organism evidence="2 3">
    <name type="scientific">Hibiscus sabdariffa</name>
    <name type="common">roselle</name>
    <dbReference type="NCBI Taxonomy" id="183260"/>
    <lineage>
        <taxon>Eukaryota</taxon>
        <taxon>Viridiplantae</taxon>
        <taxon>Streptophyta</taxon>
        <taxon>Embryophyta</taxon>
        <taxon>Tracheophyta</taxon>
        <taxon>Spermatophyta</taxon>
        <taxon>Magnoliopsida</taxon>
        <taxon>eudicotyledons</taxon>
        <taxon>Gunneridae</taxon>
        <taxon>Pentapetalae</taxon>
        <taxon>rosids</taxon>
        <taxon>malvids</taxon>
        <taxon>Malvales</taxon>
        <taxon>Malvaceae</taxon>
        <taxon>Malvoideae</taxon>
        <taxon>Hibiscus</taxon>
    </lineage>
</organism>
<feature type="compositionally biased region" description="Low complexity" evidence="1">
    <location>
        <begin position="65"/>
        <end position="87"/>
    </location>
</feature>
<feature type="region of interest" description="Disordered" evidence="1">
    <location>
        <begin position="1"/>
        <end position="21"/>
    </location>
</feature>
<feature type="region of interest" description="Disordered" evidence="1">
    <location>
        <begin position="34"/>
        <end position="128"/>
    </location>
</feature>
<feature type="compositionally biased region" description="Low complexity" evidence="1">
    <location>
        <begin position="100"/>
        <end position="109"/>
    </location>
</feature>
<sequence length="157" mass="17104">MARRGHLQQIHHQHQPHPIILHLRSPRLLHPQFPRRIRLPPNHNYHSSSTSGLPSSPSKFDRGLPKSSPSGSPKSSSSSFSPSPSKSDSLESTKEASHNTESPSEEVSSPPSPTTEDKVSDFPSHEFDSLAPATSDIVTIKATCTVSVRAIVGFFLL</sequence>
<dbReference type="EMBL" id="JBBPBM010000003">
    <property type="protein sequence ID" value="KAK8593033.1"/>
    <property type="molecule type" value="Genomic_DNA"/>
</dbReference>
<protein>
    <submittedName>
        <fullName evidence="2">Uncharacterized protein</fullName>
    </submittedName>
</protein>
<dbReference type="Proteomes" id="UP001472677">
    <property type="component" value="Unassembled WGS sequence"/>
</dbReference>
<evidence type="ECO:0000256" key="1">
    <source>
        <dbReference type="SAM" id="MobiDB-lite"/>
    </source>
</evidence>
<comment type="caution">
    <text evidence="2">The sequence shown here is derived from an EMBL/GenBank/DDBJ whole genome shotgun (WGS) entry which is preliminary data.</text>
</comment>
<feature type="compositionally biased region" description="Basic residues" evidence="1">
    <location>
        <begin position="1"/>
        <end position="15"/>
    </location>
</feature>
<evidence type="ECO:0000313" key="2">
    <source>
        <dbReference type="EMBL" id="KAK8593033.1"/>
    </source>
</evidence>
<name>A0ABR2G2B7_9ROSI</name>
<feature type="compositionally biased region" description="Basic and acidic residues" evidence="1">
    <location>
        <begin position="88"/>
        <end position="98"/>
    </location>
</feature>
<feature type="compositionally biased region" description="Basic and acidic residues" evidence="1">
    <location>
        <begin position="115"/>
        <end position="128"/>
    </location>
</feature>
<feature type="compositionally biased region" description="Low complexity" evidence="1">
    <location>
        <begin position="47"/>
        <end position="58"/>
    </location>
</feature>
<reference evidence="2 3" key="1">
    <citation type="journal article" date="2024" name="G3 (Bethesda)">
        <title>Genome assembly of Hibiscus sabdariffa L. provides insights into metabolisms of medicinal natural products.</title>
        <authorList>
            <person name="Kim T."/>
        </authorList>
    </citation>
    <scope>NUCLEOTIDE SEQUENCE [LARGE SCALE GENOMIC DNA]</scope>
    <source>
        <strain evidence="2">TK-2024</strain>
        <tissue evidence="2">Old leaves</tissue>
    </source>
</reference>
<accession>A0ABR2G2B7</accession>